<protein>
    <submittedName>
        <fullName evidence="1">Uncharacterized protein</fullName>
    </submittedName>
</protein>
<gene>
    <name evidence="1" type="ORF">COCSUDRAFT_32530</name>
</gene>
<reference evidence="1 2" key="1">
    <citation type="journal article" date="2012" name="Genome Biol.">
        <title>The genome of the polar eukaryotic microalga coccomyxa subellipsoidea reveals traits of cold adaptation.</title>
        <authorList>
            <person name="Blanc G."/>
            <person name="Agarkova I."/>
            <person name="Grimwood J."/>
            <person name="Kuo A."/>
            <person name="Brueggeman A."/>
            <person name="Dunigan D."/>
            <person name="Gurnon J."/>
            <person name="Ladunga I."/>
            <person name="Lindquist E."/>
            <person name="Lucas S."/>
            <person name="Pangilinan J."/>
            <person name="Proschold T."/>
            <person name="Salamov A."/>
            <person name="Schmutz J."/>
            <person name="Weeks D."/>
            <person name="Yamada T."/>
            <person name="Claverie J.M."/>
            <person name="Grigoriev I."/>
            <person name="Van Etten J."/>
            <person name="Lomsadze A."/>
            <person name="Borodovsky M."/>
        </authorList>
    </citation>
    <scope>NUCLEOTIDE SEQUENCE [LARGE SCALE GENOMIC DNA]</scope>
    <source>
        <strain evidence="1 2">C-169</strain>
    </source>
</reference>
<accession>I0Z2X0</accession>
<dbReference type="EMBL" id="AGSI01000004">
    <property type="protein sequence ID" value="EIE24989.1"/>
    <property type="molecule type" value="Genomic_DNA"/>
</dbReference>
<dbReference type="AlphaFoldDB" id="I0Z2X0"/>
<dbReference type="RefSeq" id="XP_005649533.1">
    <property type="nucleotide sequence ID" value="XM_005649476.1"/>
</dbReference>
<keyword evidence="2" id="KW-1185">Reference proteome</keyword>
<dbReference type="GeneID" id="17042990"/>
<organism evidence="1 2">
    <name type="scientific">Coccomyxa subellipsoidea (strain C-169)</name>
    <name type="common">Green microalga</name>
    <dbReference type="NCBI Taxonomy" id="574566"/>
    <lineage>
        <taxon>Eukaryota</taxon>
        <taxon>Viridiplantae</taxon>
        <taxon>Chlorophyta</taxon>
        <taxon>core chlorophytes</taxon>
        <taxon>Trebouxiophyceae</taxon>
        <taxon>Trebouxiophyceae incertae sedis</taxon>
        <taxon>Coccomyxaceae</taxon>
        <taxon>Coccomyxa</taxon>
        <taxon>Coccomyxa subellipsoidea</taxon>
    </lineage>
</organism>
<evidence type="ECO:0000313" key="1">
    <source>
        <dbReference type="EMBL" id="EIE24989.1"/>
    </source>
</evidence>
<evidence type="ECO:0000313" key="2">
    <source>
        <dbReference type="Proteomes" id="UP000007264"/>
    </source>
</evidence>
<dbReference type="KEGG" id="csl:COCSUDRAFT_32530"/>
<proteinExistence type="predicted"/>
<dbReference type="Proteomes" id="UP000007264">
    <property type="component" value="Unassembled WGS sequence"/>
</dbReference>
<sequence length="68" mass="7456">MVRLLPSLPCFAGVHSVCKLRKKSSMSNPAMKGREMPLLVPGIGWKNIAQSACAIYRAMSCCRKCCLL</sequence>
<comment type="caution">
    <text evidence="1">The sequence shown here is derived from an EMBL/GenBank/DDBJ whole genome shotgun (WGS) entry which is preliminary data.</text>
</comment>
<name>I0Z2X0_COCSC</name>